<keyword evidence="3" id="KW-1185">Reference proteome</keyword>
<dbReference type="Proteomes" id="UP000198948">
    <property type="component" value="Unassembled WGS sequence"/>
</dbReference>
<dbReference type="GO" id="GO:0016814">
    <property type="term" value="F:hydrolase activity, acting on carbon-nitrogen (but not peptide) bonds, in cyclic amidines"/>
    <property type="evidence" value="ECO:0007669"/>
    <property type="project" value="TreeGrafter"/>
</dbReference>
<dbReference type="Gene3D" id="3.20.20.140">
    <property type="entry name" value="Metal-dependent hydrolases"/>
    <property type="match status" value="1"/>
</dbReference>
<dbReference type="PANTHER" id="PTHR32027">
    <property type="entry name" value="CYTOSINE DEAMINASE"/>
    <property type="match status" value="1"/>
</dbReference>
<feature type="domain" description="Amidohydrolase 3" evidence="1">
    <location>
        <begin position="174"/>
        <end position="375"/>
    </location>
</feature>
<dbReference type="PANTHER" id="PTHR32027:SF9">
    <property type="entry name" value="BLL3847 PROTEIN"/>
    <property type="match status" value="1"/>
</dbReference>
<evidence type="ECO:0000313" key="3">
    <source>
        <dbReference type="Proteomes" id="UP000198948"/>
    </source>
</evidence>
<sequence>MTQDFWLKNVRTEIGFHQNEAYVDRTDTKMIHLHIKDGVFSEMIEDATLIPKNSQQIDGGGQLLTPALVEKHCHLDKSKLGVPWEPIMPAKNIVERFESEIVALNQLALPLKQRAKNLLNLEVQHGVTFFRSHIDIHPKVGLSYLEQVMDTLNDYDKKIGYELVAFPQHGLLRTHSQQLMKDALRNGATFVGGVDPATVDDDLEGSLMTTFDLATEFNAPIDIHLHNRDDAGRETIRRIIQLTEASQLEGKVFMSHAFGLNDFQGEERQEVFTALARQNIGIVSSVPLTPNTMPPLMELKSYGVKVHLGCDNIYDSWSPYGTGNLSDKLARFGEMSGLTSQTQLTQALGLVTNHQTALDEQGNISWPKVGDDATFLLTTASCSAEFVARQIPVTLSYHKGNQIL</sequence>
<proteinExistence type="predicted"/>
<dbReference type="EMBL" id="FOHA01000009">
    <property type="protein sequence ID" value="SER88180.1"/>
    <property type="molecule type" value="Genomic_DNA"/>
</dbReference>
<dbReference type="NCBIfam" id="NF005312">
    <property type="entry name" value="PRK06846.1"/>
    <property type="match status" value="1"/>
</dbReference>
<dbReference type="Gene3D" id="2.30.40.10">
    <property type="entry name" value="Urease, subunit C, domain 1"/>
    <property type="match status" value="1"/>
</dbReference>
<dbReference type="CDD" id="cd01293">
    <property type="entry name" value="Bact_CD"/>
    <property type="match status" value="1"/>
</dbReference>
<dbReference type="InterPro" id="IPR032466">
    <property type="entry name" value="Metal_Hydrolase"/>
</dbReference>
<gene>
    <name evidence="2" type="ORF">SAMN04488559_10926</name>
</gene>
<evidence type="ECO:0000259" key="1">
    <source>
        <dbReference type="Pfam" id="PF07969"/>
    </source>
</evidence>
<protein>
    <submittedName>
        <fullName evidence="2">Cytosine/adenosine deaminase</fullName>
    </submittedName>
</protein>
<dbReference type="AlphaFoldDB" id="A0A1H9ST51"/>
<dbReference type="RefSeq" id="WP_092652185.1">
    <property type="nucleotide sequence ID" value="NZ_FOHA01000009.1"/>
</dbReference>
<dbReference type="InterPro" id="IPR013108">
    <property type="entry name" value="Amidohydro_3"/>
</dbReference>
<dbReference type="Pfam" id="PF07969">
    <property type="entry name" value="Amidohydro_3"/>
    <property type="match status" value="1"/>
</dbReference>
<organism evidence="2 3">
    <name type="scientific">Isobaculum melis</name>
    <dbReference type="NCBI Taxonomy" id="142588"/>
    <lineage>
        <taxon>Bacteria</taxon>
        <taxon>Bacillati</taxon>
        <taxon>Bacillota</taxon>
        <taxon>Bacilli</taxon>
        <taxon>Lactobacillales</taxon>
        <taxon>Carnobacteriaceae</taxon>
        <taxon>Isobaculum</taxon>
    </lineage>
</organism>
<dbReference type="STRING" id="142588.SAMN04488559_10926"/>
<evidence type="ECO:0000313" key="2">
    <source>
        <dbReference type="EMBL" id="SER88180.1"/>
    </source>
</evidence>
<reference evidence="2 3" key="1">
    <citation type="submission" date="2016-10" db="EMBL/GenBank/DDBJ databases">
        <authorList>
            <person name="de Groot N.N."/>
        </authorList>
    </citation>
    <scope>NUCLEOTIDE SEQUENCE [LARGE SCALE GENOMIC DNA]</scope>
    <source>
        <strain evidence="2 3">DSM 13760</strain>
    </source>
</reference>
<accession>A0A1H9ST51</accession>
<name>A0A1H9ST51_9LACT</name>
<dbReference type="OrthoDB" id="9815027at2"/>
<dbReference type="SUPFAM" id="SSF51556">
    <property type="entry name" value="Metallo-dependent hydrolases"/>
    <property type="match status" value="1"/>
</dbReference>
<dbReference type="InterPro" id="IPR052349">
    <property type="entry name" value="Metallo-hydrolase_Enzymes"/>
</dbReference>
<dbReference type="InterPro" id="IPR011059">
    <property type="entry name" value="Metal-dep_hydrolase_composite"/>
</dbReference>